<proteinExistence type="predicted"/>
<name>A0ACC0UQ72_9HYPO</name>
<evidence type="ECO:0000313" key="2">
    <source>
        <dbReference type="Proteomes" id="UP001163324"/>
    </source>
</evidence>
<dbReference type="EMBL" id="CM047949">
    <property type="protein sequence ID" value="KAI9896138.1"/>
    <property type="molecule type" value="Genomic_DNA"/>
</dbReference>
<comment type="caution">
    <text evidence="1">The sequence shown here is derived from an EMBL/GenBank/DDBJ whole genome shotgun (WGS) entry which is preliminary data.</text>
</comment>
<accession>A0ACC0UQ72</accession>
<dbReference type="Proteomes" id="UP001163324">
    <property type="component" value="Chromosome 10"/>
</dbReference>
<sequence length="380" mass="42027">MASDIGILLNVGIILVLYLCMDRIQKLVFDGDSSTEEQDDRAETETEEAAPSRAQVCSQFRRGPRQFVAKRKHTPSRPTVTIRRGGIDIAIPSRGHLNVRTVSDVHRSDAHTRVLQRNLARGIDELFPSARDEIEAALRREAAGYRTWTPERVNSLAVRVVVRTLASKCCVLPSASATVQRSELAVLEDELHLQMGCVAKVLHLFPVTLTTFAARDLLPSNWRMYSNLSVAERLIAMVIDEERRGATPPTLPLIADSATPSGSQTSLVFKETLAITAAWTGNNPVEEVEEEEEEEDMDNSTALSSCLTLGGHRQTTTPLNDLMSSIREHPQTVESLRGEVGRALRDAVGFGSTSLNRLRNLESFLRESQRATHLFFSISG</sequence>
<protein>
    <submittedName>
        <fullName evidence="1">Uncharacterized protein</fullName>
    </submittedName>
</protein>
<evidence type="ECO:0000313" key="1">
    <source>
        <dbReference type="EMBL" id="KAI9896138.1"/>
    </source>
</evidence>
<keyword evidence="2" id="KW-1185">Reference proteome</keyword>
<organism evidence="1 2">
    <name type="scientific">Trichothecium roseum</name>
    <dbReference type="NCBI Taxonomy" id="47278"/>
    <lineage>
        <taxon>Eukaryota</taxon>
        <taxon>Fungi</taxon>
        <taxon>Dikarya</taxon>
        <taxon>Ascomycota</taxon>
        <taxon>Pezizomycotina</taxon>
        <taxon>Sordariomycetes</taxon>
        <taxon>Hypocreomycetidae</taxon>
        <taxon>Hypocreales</taxon>
        <taxon>Hypocreales incertae sedis</taxon>
        <taxon>Trichothecium</taxon>
    </lineage>
</organism>
<reference evidence="1" key="1">
    <citation type="submission" date="2022-10" db="EMBL/GenBank/DDBJ databases">
        <title>Complete Genome of Trichothecium roseum strain YXFP-22015, a Plant Pathogen Isolated from Citrus.</title>
        <authorList>
            <person name="Wang Y."/>
            <person name="Zhu L."/>
        </authorList>
    </citation>
    <scope>NUCLEOTIDE SEQUENCE</scope>
    <source>
        <strain evidence="1">YXFP-22015</strain>
    </source>
</reference>
<gene>
    <name evidence="1" type="ORF">N3K66_009038</name>
</gene>